<proteinExistence type="predicted"/>
<comment type="caution">
    <text evidence="2">The sequence shown here is derived from an EMBL/GenBank/DDBJ whole genome shotgun (WGS) entry which is preliminary data.</text>
</comment>
<dbReference type="Pfam" id="PF06985">
    <property type="entry name" value="HET"/>
    <property type="match status" value="1"/>
</dbReference>
<dbReference type="PANTHER" id="PTHR24148:SF64">
    <property type="entry name" value="HETEROKARYON INCOMPATIBILITY DOMAIN-CONTAINING PROTEIN"/>
    <property type="match status" value="1"/>
</dbReference>
<evidence type="ECO:0000259" key="1">
    <source>
        <dbReference type="Pfam" id="PF06985"/>
    </source>
</evidence>
<feature type="domain" description="Heterokaryon incompatibility" evidence="1">
    <location>
        <begin position="51"/>
        <end position="210"/>
    </location>
</feature>
<dbReference type="Pfam" id="PF26639">
    <property type="entry name" value="Het-6_barrel"/>
    <property type="match status" value="1"/>
</dbReference>
<dbReference type="InterPro" id="IPR010730">
    <property type="entry name" value="HET"/>
</dbReference>
<keyword evidence="3" id="KW-1185">Reference proteome</keyword>
<evidence type="ECO:0000313" key="2">
    <source>
        <dbReference type="EMBL" id="KAK0619591.1"/>
    </source>
</evidence>
<accession>A0AA39WQD2</accession>
<dbReference type="EMBL" id="JAULSU010000004">
    <property type="protein sequence ID" value="KAK0619591.1"/>
    <property type="molecule type" value="Genomic_DNA"/>
</dbReference>
<dbReference type="AlphaFoldDB" id="A0AA39WQD2"/>
<name>A0AA39WQD2_9PEZI</name>
<dbReference type="Proteomes" id="UP001175000">
    <property type="component" value="Unassembled WGS sequence"/>
</dbReference>
<gene>
    <name evidence="2" type="ORF">B0T14DRAFT_496295</name>
</gene>
<protein>
    <submittedName>
        <fullName evidence="2">Heterokaryon incompatibility protein-domain-containing protein</fullName>
    </submittedName>
</protein>
<dbReference type="PANTHER" id="PTHR24148">
    <property type="entry name" value="ANKYRIN REPEAT DOMAIN-CONTAINING PROTEIN 39 HOMOLOG-RELATED"/>
    <property type="match status" value="1"/>
</dbReference>
<dbReference type="InterPro" id="IPR052895">
    <property type="entry name" value="HetReg/Transcr_Mod"/>
</dbReference>
<evidence type="ECO:0000313" key="3">
    <source>
        <dbReference type="Proteomes" id="UP001175000"/>
    </source>
</evidence>
<organism evidence="2 3">
    <name type="scientific">Immersiella caudata</name>
    <dbReference type="NCBI Taxonomy" id="314043"/>
    <lineage>
        <taxon>Eukaryota</taxon>
        <taxon>Fungi</taxon>
        <taxon>Dikarya</taxon>
        <taxon>Ascomycota</taxon>
        <taxon>Pezizomycotina</taxon>
        <taxon>Sordariomycetes</taxon>
        <taxon>Sordariomycetidae</taxon>
        <taxon>Sordariales</taxon>
        <taxon>Lasiosphaeriaceae</taxon>
        <taxon>Immersiella</taxon>
    </lineage>
</organism>
<sequence>MNLVPPHYTYARLPSPLARTIRLIRVLPSPDPLARVSIEIETHPLSSTPPYDAISYVWGEPDDSETVPFVTCSDESILKVTPNLHWALRRVRGTGGDPVSVWADAICINQNDDEERSAQVAFMGEIYASARRVLVCMGDAPTRGAEKEVAKLVEAVKLFRDSELGLDHACGEHDRLRRLRSSLQEADRSWEALSEVMLRPWFTRVWVIQEVGLAREPVVLYGTEEFGYRDLVRTADWANGQISLLRYRIQTWRIHVEWMEWSRPNAPPERTLWNLLDHASLLTCRDPRDRIYALLGHPVARTEGGRRPLFIPDYTRPLNGLYVEVTEALLRMVGLKTLVSVEHTPESLEDGCPSWVIRWHIQAKFNDISGSSMVIFDAGGQADPAHPARINGPRLRLWGRMVDKVSSCFEFRFFVAASCALGFRDAQDRRRRFETRQFIDFLVPESTSSRGREDVQLAFIDTVCAGRVGGDRRERLRCFFLLLALLDQEFSGSSRDWSDPADIDVLSDPDAVGAADLWDTIDLYASGRVFAVTVEGKFALLPQVSQPGDEICIIRGLDVPVVTRLSGDGASHILLGEAYVNGIMDGEALHVAGEEDSELVIC</sequence>
<reference evidence="2" key="1">
    <citation type="submission" date="2023-06" db="EMBL/GenBank/DDBJ databases">
        <title>Genome-scale phylogeny and comparative genomics of the fungal order Sordariales.</title>
        <authorList>
            <consortium name="Lawrence Berkeley National Laboratory"/>
            <person name="Hensen N."/>
            <person name="Bonometti L."/>
            <person name="Westerberg I."/>
            <person name="Brannstrom I.O."/>
            <person name="Guillou S."/>
            <person name="Cros-Aarteil S."/>
            <person name="Calhoun S."/>
            <person name="Haridas S."/>
            <person name="Kuo A."/>
            <person name="Mondo S."/>
            <person name="Pangilinan J."/>
            <person name="Riley R."/>
            <person name="Labutti K."/>
            <person name="Andreopoulos B."/>
            <person name="Lipzen A."/>
            <person name="Chen C."/>
            <person name="Yanf M."/>
            <person name="Daum C."/>
            <person name="Ng V."/>
            <person name="Clum A."/>
            <person name="Steindorff A."/>
            <person name="Ohm R."/>
            <person name="Martin F."/>
            <person name="Silar P."/>
            <person name="Natvig D."/>
            <person name="Lalanne C."/>
            <person name="Gautier V."/>
            <person name="Ament-Velasquez S.L."/>
            <person name="Kruys A."/>
            <person name="Hutchinson M.I."/>
            <person name="Powell A.J."/>
            <person name="Barry K."/>
            <person name="Miller A.N."/>
            <person name="Grigoriev I.V."/>
            <person name="Debuchy R."/>
            <person name="Gladieux P."/>
            <person name="Thoren M.H."/>
            <person name="Johannesson H."/>
        </authorList>
    </citation>
    <scope>NUCLEOTIDE SEQUENCE</scope>
    <source>
        <strain evidence="2">CBS 606.72</strain>
    </source>
</reference>